<dbReference type="GO" id="GO:0016740">
    <property type="term" value="F:transferase activity"/>
    <property type="evidence" value="ECO:0007669"/>
    <property type="project" value="UniProtKB-KW"/>
</dbReference>
<gene>
    <name evidence="1" type="ORF">ACFOUW_05540</name>
</gene>
<comment type="caution">
    <text evidence="1">The sequence shown here is derived from an EMBL/GenBank/DDBJ whole genome shotgun (WGS) entry which is preliminary data.</text>
</comment>
<dbReference type="Proteomes" id="UP001595699">
    <property type="component" value="Unassembled WGS sequence"/>
</dbReference>
<dbReference type="RefSeq" id="WP_205122649.1">
    <property type="nucleotide sequence ID" value="NZ_JAFBCM010000001.1"/>
</dbReference>
<keyword evidence="2" id="KW-1185">Reference proteome</keyword>
<accession>A0ABV7Y4U9</accession>
<evidence type="ECO:0000313" key="2">
    <source>
        <dbReference type="Proteomes" id="UP001595699"/>
    </source>
</evidence>
<keyword evidence="1" id="KW-0808">Transferase</keyword>
<dbReference type="InterPro" id="IPR014942">
    <property type="entry name" value="AbiEii"/>
</dbReference>
<name>A0ABV7Y4U9_9ACTN</name>
<proteinExistence type="predicted"/>
<dbReference type="Pfam" id="PF08843">
    <property type="entry name" value="AbiEii"/>
    <property type="match status" value="1"/>
</dbReference>
<protein>
    <submittedName>
        <fullName evidence="1">Nucleotidyl transferase AbiEii/AbiGii toxin family protein</fullName>
    </submittedName>
</protein>
<sequence>MNKPTRATTAGRVYLDLRARARHEGRSTDELLVLYVLERFLFRVSISRHRQRLVLKGGMLLAAIAERPPTRDIDLLAETVSNDTATISAIIGEIADLSVDDGVAFDPALLTAEAIRENEIYPAVRVTMPAHVDRARQTLRVDVSVGDPVTPAPTKIAYPALLGDTFEVLSYPAETVLAEKLVTMVDRGDANTRDRDFADVLLLIDQRPVDASQLAAAITATANHRGVTARSIASVLVTLADERQADWKRFLARSDLEQRLPGNSRTAVAHVAAFADPILTAMVTEGRWDHERARWMT</sequence>
<dbReference type="EMBL" id="JBHRZH010000005">
    <property type="protein sequence ID" value="MFC3760291.1"/>
    <property type="molecule type" value="Genomic_DNA"/>
</dbReference>
<organism evidence="1 2">
    <name type="scientific">Tenggerimyces flavus</name>
    <dbReference type="NCBI Taxonomy" id="1708749"/>
    <lineage>
        <taxon>Bacteria</taxon>
        <taxon>Bacillati</taxon>
        <taxon>Actinomycetota</taxon>
        <taxon>Actinomycetes</taxon>
        <taxon>Propionibacteriales</taxon>
        <taxon>Nocardioidaceae</taxon>
        <taxon>Tenggerimyces</taxon>
    </lineage>
</organism>
<evidence type="ECO:0000313" key="1">
    <source>
        <dbReference type="EMBL" id="MFC3760291.1"/>
    </source>
</evidence>
<reference evidence="2" key="1">
    <citation type="journal article" date="2019" name="Int. J. Syst. Evol. Microbiol.">
        <title>The Global Catalogue of Microorganisms (GCM) 10K type strain sequencing project: providing services to taxonomists for standard genome sequencing and annotation.</title>
        <authorList>
            <consortium name="The Broad Institute Genomics Platform"/>
            <consortium name="The Broad Institute Genome Sequencing Center for Infectious Disease"/>
            <person name="Wu L."/>
            <person name="Ma J."/>
        </authorList>
    </citation>
    <scope>NUCLEOTIDE SEQUENCE [LARGE SCALE GENOMIC DNA]</scope>
    <source>
        <strain evidence="2">CGMCC 4.7241</strain>
    </source>
</reference>